<sequence length="281" mass="31994">MKVYPFRIPKRPEENLLVQEDVAPKFYDKLHQHEEIQVSHIISGSGKLVAGNYVGGFEAGETFVIGSHVPHLFQSAASEEASHMISLFFKPDIYHNIFEQPELKALKPFFNNAQLGFKVIGAGYAFDGIFTSLTLLDRFGLFLQFFTLLKQLDQADKLIMGGVGHHKKITDEQGLRLQKIFDFTMNHFLDDIRLEDVAAQIHMTKNAFCRYFKQRTQKTYFQFLIELRIEHACQLLANNGDLTIADAAFASGFNCITNFNRKFKAIKGQTPSDFLKGFRAA</sequence>
<dbReference type="RefSeq" id="WP_045802739.1">
    <property type="nucleotide sequence ID" value="NZ_CP011071.1"/>
</dbReference>
<dbReference type="InterPro" id="IPR014710">
    <property type="entry name" value="RmlC-like_jellyroll"/>
</dbReference>
<dbReference type="InterPro" id="IPR018060">
    <property type="entry name" value="HTH_AraC"/>
</dbReference>
<evidence type="ECO:0000259" key="4">
    <source>
        <dbReference type="PROSITE" id="PS01124"/>
    </source>
</evidence>
<dbReference type="PROSITE" id="PS00041">
    <property type="entry name" value="HTH_ARAC_FAMILY_1"/>
    <property type="match status" value="1"/>
</dbReference>
<dbReference type="Gene3D" id="2.60.120.10">
    <property type="entry name" value="Jelly Rolls"/>
    <property type="match status" value="1"/>
</dbReference>
<dbReference type="PANTHER" id="PTHR43280:SF27">
    <property type="entry name" value="TRANSCRIPTIONAL REGULATOR MTLR"/>
    <property type="match status" value="1"/>
</dbReference>
<evidence type="ECO:0000256" key="3">
    <source>
        <dbReference type="ARBA" id="ARBA00023163"/>
    </source>
</evidence>
<dbReference type="EMBL" id="CP011071">
    <property type="protein sequence ID" value="AKA36167.1"/>
    <property type="molecule type" value="Genomic_DNA"/>
</dbReference>
<dbReference type="HOGENOM" id="CLU_000445_88_3_10"/>
<dbReference type="PROSITE" id="PS01124">
    <property type="entry name" value="HTH_ARAC_FAMILY_2"/>
    <property type="match status" value="1"/>
</dbReference>
<feature type="domain" description="HTH araC/xylS-type" evidence="4">
    <location>
        <begin position="178"/>
        <end position="277"/>
    </location>
</feature>
<dbReference type="SUPFAM" id="SSF46689">
    <property type="entry name" value="Homeodomain-like"/>
    <property type="match status" value="2"/>
</dbReference>
<gene>
    <name evidence="5" type="ORF">VC82_2605</name>
</gene>
<dbReference type="InterPro" id="IPR018062">
    <property type="entry name" value="HTH_AraC-typ_CS"/>
</dbReference>
<evidence type="ECO:0000256" key="1">
    <source>
        <dbReference type="ARBA" id="ARBA00023015"/>
    </source>
</evidence>
<keyword evidence="1" id="KW-0805">Transcription regulation</keyword>
<dbReference type="SMART" id="SM00342">
    <property type="entry name" value="HTH_ARAC"/>
    <property type="match status" value="1"/>
</dbReference>
<name>A0A0D5YV23_9FLAO</name>
<keyword evidence="3" id="KW-0804">Transcription</keyword>
<protein>
    <submittedName>
        <fullName evidence="5">Cupin</fullName>
    </submittedName>
</protein>
<organism evidence="5 6">
    <name type="scientific">Flagellimonas lutaonensis</name>
    <dbReference type="NCBI Taxonomy" id="516051"/>
    <lineage>
        <taxon>Bacteria</taxon>
        <taxon>Pseudomonadati</taxon>
        <taxon>Bacteroidota</taxon>
        <taxon>Flavobacteriia</taxon>
        <taxon>Flavobacteriales</taxon>
        <taxon>Flavobacteriaceae</taxon>
        <taxon>Flagellimonas</taxon>
    </lineage>
</organism>
<dbReference type="SUPFAM" id="SSF51182">
    <property type="entry name" value="RmlC-like cupins"/>
    <property type="match status" value="1"/>
</dbReference>
<dbReference type="PANTHER" id="PTHR43280">
    <property type="entry name" value="ARAC-FAMILY TRANSCRIPTIONAL REGULATOR"/>
    <property type="match status" value="1"/>
</dbReference>
<accession>A0A0D5YV23</accession>
<dbReference type="GO" id="GO:0003700">
    <property type="term" value="F:DNA-binding transcription factor activity"/>
    <property type="evidence" value="ECO:0007669"/>
    <property type="project" value="InterPro"/>
</dbReference>
<dbReference type="GO" id="GO:0043565">
    <property type="term" value="F:sequence-specific DNA binding"/>
    <property type="evidence" value="ECO:0007669"/>
    <property type="project" value="InterPro"/>
</dbReference>
<dbReference type="InterPro" id="IPR009057">
    <property type="entry name" value="Homeodomain-like_sf"/>
</dbReference>
<dbReference type="KEGG" id="mlt:VC82_2605"/>
<evidence type="ECO:0000313" key="5">
    <source>
        <dbReference type="EMBL" id="AKA36167.1"/>
    </source>
</evidence>
<dbReference type="STRING" id="516051.VC82_2605"/>
<evidence type="ECO:0000256" key="2">
    <source>
        <dbReference type="ARBA" id="ARBA00023125"/>
    </source>
</evidence>
<dbReference type="InterPro" id="IPR011051">
    <property type="entry name" value="RmlC_Cupin_sf"/>
</dbReference>
<dbReference type="Pfam" id="PF12833">
    <property type="entry name" value="HTH_18"/>
    <property type="match status" value="1"/>
</dbReference>
<proteinExistence type="predicted"/>
<evidence type="ECO:0000313" key="6">
    <source>
        <dbReference type="Proteomes" id="UP000032726"/>
    </source>
</evidence>
<dbReference type="Gene3D" id="1.10.10.60">
    <property type="entry name" value="Homeodomain-like"/>
    <property type="match status" value="2"/>
</dbReference>
<keyword evidence="6" id="KW-1185">Reference proteome</keyword>
<dbReference type="AlphaFoldDB" id="A0A0D5YV23"/>
<dbReference type="OrthoDB" id="1410704at2"/>
<dbReference type="Proteomes" id="UP000032726">
    <property type="component" value="Chromosome"/>
</dbReference>
<reference evidence="5 6" key="1">
    <citation type="submission" date="2015-03" db="EMBL/GenBank/DDBJ databases">
        <title>Complete genome sequence of Muricauda lutaonensis CC-HSB-11T, isolated from a coastal hot spring.</title>
        <authorList>
            <person name="Kim K.M."/>
        </authorList>
    </citation>
    <scope>NUCLEOTIDE SEQUENCE [LARGE SCALE GENOMIC DNA]</scope>
    <source>
        <strain evidence="5 6">CC-HSB-11</strain>
    </source>
</reference>
<keyword evidence="2" id="KW-0238">DNA-binding</keyword>